<reference evidence="2" key="1">
    <citation type="journal article" date="2022" name="bioRxiv">
        <title>Sequencing and chromosome-scale assembly of the giantPleurodeles waltlgenome.</title>
        <authorList>
            <person name="Brown T."/>
            <person name="Elewa A."/>
            <person name="Iarovenko S."/>
            <person name="Subramanian E."/>
            <person name="Araus A.J."/>
            <person name="Petzold A."/>
            <person name="Susuki M."/>
            <person name="Suzuki K.-i.T."/>
            <person name="Hayashi T."/>
            <person name="Toyoda A."/>
            <person name="Oliveira C."/>
            <person name="Osipova E."/>
            <person name="Leigh N.D."/>
            <person name="Simon A."/>
            <person name="Yun M.H."/>
        </authorList>
    </citation>
    <scope>NUCLEOTIDE SEQUENCE</scope>
    <source>
        <strain evidence="2">20211129_DDA</strain>
        <tissue evidence="2">Liver</tissue>
    </source>
</reference>
<evidence type="ECO:0000313" key="2">
    <source>
        <dbReference type="EMBL" id="KAJ1108614.1"/>
    </source>
</evidence>
<proteinExistence type="predicted"/>
<dbReference type="EMBL" id="JANPWB010000013">
    <property type="protein sequence ID" value="KAJ1108614.1"/>
    <property type="molecule type" value="Genomic_DNA"/>
</dbReference>
<comment type="caution">
    <text evidence="2">The sequence shown here is derived from an EMBL/GenBank/DDBJ whole genome shotgun (WGS) entry which is preliminary data.</text>
</comment>
<protein>
    <recommendedName>
        <fullName evidence="4">Basic proline-rich protein-like</fullName>
    </recommendedName>
</protein>
<dbReference type="AlphaFoldDB" id="A0AAV7MZK8"/>
<feature type="region of interest" description="Disordered" evidence="1">
    <location>
        <begin position="288"/>
        <end position="314"/>
    </location>
</feature>
<dbReference type="Proteomes" id="UP001066276">
    <property type="component" value="Chromosome 9"/>
</dbReference>
<evidence type="ECO:0008006" key="4">
    <source>
        <dbReference type="Google" id="ProtNLM"/>
    </source>
</evidence>
<organism evidence="2 3">
    <name type="scientific">Pleurodeles waltl</name>
    <name type="common">Iberian ribbed newt</name>
    <dbReference type="NCBI Taxonomy" id="8319"/>
    <lineage>
        <taxon>Eukaryota</taxon>
        <taxon>Metazoa</taxon>
        <taxon>Chordata</taxon>
        <taxon>Craniata</taxon>
        <taxon>Vertebrata</taxon>
        <taxon>Euteleostomi</taxon>
        <taxon>Amphibia</taxon>
        <taxon>Batrachia</taxon>
        <taxon>Caudata</taxon>
        <taxon>Salamandroidea</taxon>
        <taxon>Salamandridae</taxon>
        <taxon>Pleurodelinae</taxon>
        <taxon>Pleurodeles</taxon>
    </lineage>
</organism>
<accession>A0AAV7MZK8</accession>
<name>A0AAV7MZK8_PLEWA</name>
<feature type="region of interest" description="Disordered" evidence="1">
    <location>
        <begin position="223"/>
        <end position="275"/>
    </location>
</feature>
<evidence type="ECO:0000256" key="1">
    <source>
        <dbReference type="SAM" id="MobiDB-lite"/>
    </source>
</evidence>
<sequence length="441" mass="47225">MVPTRGAPISSTSQAPSQYCLSSVMWHECPPGSRDNKPVVFSKQALFPRVVYLSRQGLDQIQLVRSVLWASVFHRWARSNSPLRSRAGRPIYHPVCTLPIPPRAVVHLPQGGEMGLARFSLHVEASALPQRPTLSSPTEAFGLPAERALPPGRAATSVRLHLHESLFKPPKCSRWGPSAAPWAPNSRSGLSLGPAVGAPRGVAAPLLTKVPLFLGRLSHAPGFTSRGPATPPVRQPGSAPLPGSRPRSVPPAAPLQASRARGSTPASPAGPDTPEALWEREPLLTTASHLHDPAKCRRAPRAVRARPPATPWSTPKDVRGCLRVLKRRLAAPHWGLYIPLHGPVYWLTGGVDSGRILLGPDRAASELCVRHVERERKPLQEVNPHLVAGGESRVALNQPIFTAPSGGILKNTILPRLGAAMCSSGTSVRRFHALGARAPGL</sequence>
<gene>
    <name evidence="2" type="ORF">NDU88_005990</name>
</gene>
<keyword evidence="3" id="KW-1185">Reference proteome</keyword>
<evidence type="ECO:0000313" key="3">
    <source>
        <dbReference type="Proteomes" id="UP001066276"/>
    </source>
</evidence>